<keyword evidence="2" id="KW-1185">Reference proteome</keyword>
<proteinExistence type="predicted"/>
<evidence type="ECO:0000313" key="1">
    <source>
        <dbReference type="EMBL" id="PON46249.1"/>
    </source>
</evidence>
<evidence type="ECO:0000313" key="2">
    <source>
        <dbReference type="Proteomes" id="UP000237000"/>
    </source>
</evidence>
<dbReference type="InParanoid" id="A0A2P5BBT6"/>
<protein>
    <submittedName>
        <fullName evidence="1">Uncharacterized protein</fullName>
    </submittedName>
</protein>
<dbReference type="AlphaFoldDB" id="A0A2P5BBT6"/>
<accession>A0A2P5BBT6</accession>
<dbReference type="Proteomes" id="UP000237000">
    <property type="component" value="Unassembled WGS sequence"/>
</dbReference>
<name>A0A2P5BBT6_TREOI</name>
<comment type="caution">
    <text evidence="1">The sequence shown here is derived from an EMBL/GenBank/DDBJ whole genome shotgun (WGS) entry which is preliminary data.</text>
</comment>
<sequence length="100" mass="11278">MLGDFNISSPLYSSLSCLFWPISLSLSLFSYRRACFSFGFGALQLYFYVTLHSSQEPDKAILVVANETNSLEPMIPDSDRENGDFPVKKITMKLPCNQIN</sequence>
<gene>
    <name evidence="1" type="ORF">TorRG33x02_326720</name>
</gene>
<reference evidence="2" key="1">
    <citation type="submission" date="2016-06" db="EMBL/GenBank/DDBJ databases">
        <title>Parallel loss of symbiosis genes in relatives of nitrogen-fixing non-legume Parasponia.</title>
        <authorList>
            <person name="Van Velzen R."/>
            <person name="Holmer R."/>
            <person name="Bu F."/>
            <person name="Rutten L."/>
            <person name="Van Zeijl A."/>
            <person name="Liu W."/>
            <person name="Santuari L."/>
            <person name="Cao Q."/>
            <person name="Sharma T."/>
            <person name="Shen D."/>
            <person name="Roswanjaya Y."/>
            <person name="Wardhani T."/>
            <person name="Kalhor M.S."/>
            <person name="Jansen J."/>
            <person name="Van den Hoogen J."/>
            <person name="Gungor B."/>
            <person name="Hartog M."/>
            <person name="Hontelez J."/>
            <person name="Verver J."/>
            <person name="Yang W.-C."/>
            <person name="Schijlen E."/>
            <person name="Repin R."/>
            <person name="Schilthuizen M."/>
            <person name="Schranz E."/>
            <person name="Heidstra R."/>
            <person name="Miyata K."/>
            <person name="Fedorova E."/>
            <person name="Kohlen W."/>
            <person name="Bisseling T."/>
            <person name="Smit S."/>
            <person name="Geurts R."/>
        </authorList>
    </citation>
    <scope>NUCLEOTIDE SEQUENCE [LARGE SCALE GENOMIC DNA]</scope>
    <source>
        <strain evidence="2">cv. RG33-2</strain>
    </source>
</reference>
<organism evidence="1 2">
    <name type="scientific">Trema orientale</name>
    <name type="common">Charcoal tree</name>
    <name type="synonym">Celtis orientalis</name>
    <dbReference type="NCBI Taxonomy" id="63057"/>
    <lineage>
        <taxon>Eukaryota</taxon>
        <taxon>Viridiplantae</taxon>
        <taxon>Streptophyta</taxon>
        <taxon>Embryophyta</taxon>
        <taxon>Tracheophyta</taxon>
        <taxon>Spermatophyta</taxon>
        <taxon>Magnoliopsida</taxon>
        <taxon>eudicotyledons</taxon>
        <taxon>Gunneridae</taxon>
        <taxon>Pentapetalae</taxon>
        <taxon>rosids</taxon>
        <taxon>fabids</taxon>
        <taxon>Rosales</taxon>
        <taxon>Cannabaceae</taxon>
        <taxon>Trema</taxon>
    </lineage>
</organism>
<dbReference type="EMBL" id="JXTC01000558">
    <property type="protein sequence ID" value="PON46249.1"/>
    <property type="molecule type" value="Genomic_DNA"/>
</dbReference>